<evidence type="ECO:0000313" key="2">
    <source>
        <dbReference type="EMBL" id="KAL2460606.1"/>
    </source>
</evidence>
<evidence type="ECO:0000259" key="1">
    <source>
        <dbReference type="Pfam" id="PF01493"/>
    </source>
</evidence>
<accession>A0ABD1P9P5</accession>
<name>A0ABD1P9P5_9LAMI</name>
<dbReference type="Gene3D" id="2.160.20.60">
    <property type="entry name" value="Glutamate synthase, alpha subunit, C-terminal domain"/>
    <property type="match status" value="1"/>
</dbReference>
<evidence type="ECO:0000313" key="3">
    <source>
        <dbReference type="Proteomes" id="UP001604336"/>
    </source>
</evidence>
<protein>
    <submittedName>
        <fullName evidence="2">Glutamate synthase 1 [NADH]</fullName>
    </submittedName>
</protein>
<dbReference type="InterPro" id="IPR051394">
    <property type="entry name" value="Glutamate_Synthase"/>
</dbReference>
<dbReference type="InterPro" id="IPR036485">
    <property type="entry name" value="Glu_synth_asu_C_sf"/>
</dbReference>
<dbReference type="AlphaFoldDB" id="A0ABD1P9P5"/>
<feature type="domain" description="Glutamate synthase alpha subunit C-terminal" evidence="1">
    <location>
        <begin position="1"/>
        <end position="42"/>
    </location>
</feature>
<dbReference type="InterPro" id="IPR002489">
    <property type="entry name" value="Glu_synth_asu_C"/>
</dbReference>
<dbReference type="PANTHER" id="PTHR43100:SF1">
    <property type="entry name" value="GLUTAMATE SYNTHASE [NADPH] SMALL CHAIN"/>
    <property type="match status" value="1"/>
</dbReference>
<dbReference type="EMBL" id="JBFOLK010000014">
    <property type="protein sequence ID" value="KAL2460606.1"/>
    <property type="molecule type" value="Genomic_DNA"/>
</dbReference>
<dbReference type="PANTHER" id="PTHR43100">
    <property type="entry name" value="GLUTAMATE SYNTHASE [NADPH] SMALL CHAIN"/>
    <property type="match status" value="1"/>
</dbReference>
<dbReference type="Proteomes" id="UP001604336">
    <property type="component" value="Unassembled WGS sequence"/>
</dbReference>
<gene>
    <name evidence="2" type="ORF">Adt_44026</name>
</gene>
<dbReference type="Pfam" id="PF01493">
    <property type="entry name" value="GXGXG"/>
    <property type="match status" value="1"/>
</dbReference>
<sequence>MGDHRCEYITGGTVVVLGRTGRNFAAGMSGGIAYVLDVDSNQLAKEVLADFETLLPNFIKVFPRDYKRILASTQEKESANAAVERAAKEAEVQEGEELMEKYAFEELKKLAATSLNEKAGPVIILCGCSLCNYIVCTSRGVQF</sequence>
<dbReference type="SUPFAM" id="SSF69336">
    <property type="entry name" value="Alpha subunit of glutamate synthase, C-terminal domain"/>
    <property type="match status" value="1"/>
</dbReference>
<comment type="caution">
    <text evidence="2">The sequence shown here is derived from an EMBL/GenBank/DDBJ whole genome shotgun (WGS) entry which is preliminary data.</text>
</comment>
<proteinExistence type="predicted"/>
<organism evidence="2 3">
    <name type="scientific">Abeliophyllum distichum</name>
    <dbReference type="NCBI Taxonomy" id="126358"/>
    <lineage>
        <taxon>Eukaryota</taxon>
        <taxon>Viridiplantae</taxon>
        <taxon>Streptophyta</taxon>
        <taxon>Embryophyta</taxon>
        <taxon>Tracheophyta</taxon>
        <taxon>Spermatophyta</taxon>
        <taxon>Magnoliopsida</taxon>
        <taxon>eudicotyledons</taxon>
        <taxon>Gunneridae</taxon>
        <taxon>Pentapetalae</taxon>
        <taxon>asterids</taxon>
        <taxon>lamiids</taxon>
        <taxon>Lamiales</taxon>
        <taxon>Oleaceae</taxon>
        <taxon>Forsythieae</taxon>
        <taxon>Abeliophyllum</taxon>
    </lineage>
</organism>
<keyword evidence="3" id="KW-1185">Reference proteome</keyword>
<reference evidence="3" key="1">
    <citation type="submission" date="2024-07" db="EMBL/GenBank/DDBJ databases">
        <title>Two chromosome-level genome assemblies of Korean endemic species Abeliophyllum distichum and Forsythia ovata (Oleaceae).</title>
        <authorList>
            <person name="Jang H."/>
        </authorList>
    </citation>
    <scope>NUCLEOTIDE SEQUENCE [LARGE SCALE GENOMIC DNA]</scope>
</reference>